<reference evidence="4" key="1">
    <citation type="submission" date="2020-11" db="EMBL/GenBank/DDBJ databases">
        <title>Bacterial whole genome sequence for Caenimonas sp. DR4.4.</title>
        <authorList>
            <person name="Le V."/>
            <person name="Ko S.-R."/>
            <person name="Ahn C.-Y."/>
            <person name="Oh H.-M."/>
        </authorList>
    </citation>
    <scope>NUCLEOTIDE SEQUENCE</scope>
    <source>
        <strain evidence="4">DR4.4</strain>
    </source>
</reference>
<dbReference type="RefSeq" id="WP_196987814.1">
    <property type="nucleotide sequence ID" value="NZ_JADWYS010000001.1"/>
</dbReference>
<keyword evidence="5" id="KW-1185">Reference proteome</keyword>
<dbReference type="InterPro" id="IPR003760">
    <property type="entry name" value="PnrA-like"/>
</dbReference>
<evidence type="ECO:0000256" key="1">
    <source>
        <dbReference type="ARBA" id="ARBA00022729"/>
    </source>
</evidence>
<dbReference type="CDD" id="cd19963">
    <property type="entry name" value="PBP1_BMP-like"/>
    <property type="match status" value="1"/>
</dbReference>
<feature type="domain" description="ABC transporter substrate-binding protein PnrA-like" evidence="3">
    <location>
        <begin position="30"/>
        <end position="288"/>
    </location>
</feature>
<gene>
    <name evidence="4" type="ORF">I5803_18640</name>
</gene>
<dbReference type="InterPro" id="IPR052910">
    <property type="entry name" value="ABC-Purine-Binding"/>
</dbReference>
<keyword evidence="1 2" id="KW-0732">Signal</keyword>
<protein>
    <submittedName>
        <fullName evidence="4">BMP family ABC transporter substrate-binding protein</fullName>
    </submittedName>
</protein>
<evidence type="ECO:0000259" key="3">
    <source>
        <dbReference type="Pfam" id="PF02608"/>
    </source>
</evidence>
<dbReference type="Pfam" id="PF02608">
    <property type="entry name" value="Bmp"/>
    <property type="match status" value="1"/>
</dbReference>
<dbReference type="PANTHER" id="PTHR43208:SF1">
    <property type="entry name" value="ABC TRANSPORTER SUBSTRATE-BINDING PROTEIN"/>
    <property type="match status" value="1"/>
</dbReference>
<evidence type="ECO:0000313" key="4">
    <source>
        <dbReference type="EMBL" id="MBG9390053.1"/>
    </source>
</evidence>
<dbReference type="AlphaFoldDB" id="A0A931H813"/>
<organism evidence="4 5">
    <name type="scientific">Caenimonas aquaedulcis</name>
    <dbReference type="NCBI Taxonomy" id="2793270"/>
    <lineage>
        <taxon>Bacteria</taxon>
        <taxon>Pseudomonadati</taxon>
        <taxon>Pseudomonadota</taxon>
        <taxon>Betaproteobacteria</taxon>
        <taxon>Burkholderiales</taxon>
        <taxon>Comamonadaceae</taxon>
        <taxon>Caenimonas</taxon>
    </lineage>
</organism>
<dbReference type="Proteomes" id="UP000651050">
    <property type="component" value="Unassembled WGS sequence"/>
</dbReference>
<dbReference type="Gene3D" id="3.40.50.2300">
    <property type="match status" value="2"/>
</dbReference>
<dbReference type="PANTHER" id="PTHR43208">
    <property type="entry name" value="ABC TRANSPORTER SUBSTRATE-BINDING PROTEIN"/>
    <property type="match status" value="1"/>
</dbReference>
<proteinExistence type="predicted"/>
<comment type="caution">
    <text evidence="4">The sequence shown here is derived from an EMBL/GenBank/DDBJ whole genome shotgun (WGS) entry which is preliminary data.</text>
</comment>
<dbReference type="EMBL" id="JADWYS010000001">
    <property type="protein sequence ID" value="MBG9390053.1"/>
    <property type="molecule type" value="Genomic_DNA"/>
</dbReference>
<name>A0A931H813_9BURK</name>
<accession>A0A931H813</accession>
<dbReference type="GO" id="GO:0005886">
    <property type="term" value="C:plasma membrane"/>
    <property type="evidence" value="ECO:0007669"/>
    <property type="project" value="InterPro"/>
</dbReference>
<feature type="signal peptide" evidence="2">
    <location>
        <begin position="1"/>
        <end position="25"/>
    </location>
</feature>
<sequence>MKQRFGRILSACIACVALIAGPALAQATLTIGAVYVGSVNDHGYNRSFHDALTQVARDVPGVKLIEVENVPESGQSESVMEGLVQQGAKLVIPTSFGYSDSARKVARRHRDVAFEFAGDGDTESNFGVFFGQTQHAMYAMGVAAGRMTKTNKLGFVIGVPIGYSLGNVNAFQMGAKSVNPAVQTIVVVTGGWSDKAKEASAANALLDQGCDVVSMHVDSPATIIRTVEARGAMSVGFQSIQARELAPRGWLTGIGFDWTPFLTQVAKDVMAGRFRGQAVYQGLGRMVVVAPFGAAVPPDVQAQVRRAADEIAKGFNPFTGPIKDNRGRTVLPANATVGNDQMGRLNWYVEGVVGKVQ</sequence>
<evidence type="ECO:0000256" key="2">
    <source>
        <dbReference type="SAM" id="SignalP"/>
    </source>
</evidence>
<evidence type="ECO:0000313" key="5">
    <source>
        <dbReference type="Proteomes" id="UP000651050"/>
    </source>
</evidence>
<feature type="chain" id="PRO_5036698186" evidence="2">
    <location>
        <begin position="26"/>
        <end position="357"/>
    </location>
</feature>